<evidence type="ECO:0000313" key="4">
    <source>
        <dbReference type="Proteomes" id="UP000547528"/>
    </source>
</evidence>
<dbReference type="GO" id="GO:0046872">
    <property type="term" value="F:metal ion binding"/>
    <property type="evidence" value="ECO:0007669"/>
    <property type="project" value="InterPro"/>
</dbReference>
<accession>A0A7W5XZ73</accession>
<dbReference type="PROSITE" id="PS50975">
    <property type="entry name" value="ATP_GRASP"/>
    <property type="match status" value="1"/>
</dbReference>
<evidence type="ECO:0000259" key="2">
    <source>
        <dbReference type="PROSITE" id="PS50975"/>
    </source>
</evidence>
<dbReference type="EMBL" id="JACIBT010000001">
    <property type="protein sequence ID" value="MBB3667221.1"/>
    <property type="molecule type" value="Genomic_DNA"/>
</dbReference>
<dbReference type="InterPro" id="IPR011761">
    <property type="entry name" value="ATP-grasp"/>
</dbReference>
<organism evidence="3 4">
    <name type="scientific">Garicola koreensis</name>
    <dbReference type="NCBI Taxonomy" id="1262554"/>
    <lineage>
        <taxon>Bacteria</taxon>
        <taxon>Bacillati</taxon>
        <taxon>Actinomycetota</taxon>
        <taxon>Actinomycetes</taxon>
        <taxon>Micrococcales</taxon>
        <taxon>Micrococcaceae</taxon>
        <taxon>Garicola</taxon>
    </lineage>
</organism>
<evidence type="ECO:0000313" key="3">
    <source>
        <dbReference type="EMBL" id="MBB3667221.1"/>
    </source>
</evidence>
<keyword evidence="4" id="KW-1185">Reference proteome</keyword>
<dbReference type="Proteomes" id="UP000547528">
    <property type="component" value="Unassembled WGS sequence"/>
</dbReference>
<feature type="domain" description="ATP-grasp" evidence="2">
    <location>
        <begin position="374"/>
        <end position="622"/>
    </location>
</feature>
<dbReference type="Pfam" id="PF09587">
    <property type="entry name" value="PGA_cap"/>
    <property type="match status" value="1"/>
</dbReference>
<evidence type="ECO:0000256" key="1">
    <source>
        <dbReference type="PROSITE-ProRule" id="PRU00409"/>
    </source>
</evidence>
<sequence>MQELGVNAVHLASGSLSDVGQSDVKALLDALDEQNLKRFGAGRSLSEALEPLRVEIPRTAGGGQLNFYGFHMRPRSSSGNSALIAREDHVGLAPLSTVEVPRPRLETTRMDAFHVAMPSWRTQSAWRSRLQYSLVHQMLNKDFDLVLGTGTERMQEVHRKRGRWVVYGLGDSPVASHDQPRSSSNTVEALPFTLWAMLEVHDSEDSRRVSLKLYPVRSGAGGLNDVAVGPVSGEDFETVVNALSERPVRPWRFDNPAMTTGADELGHHLKLDLGAWSSGLRPSRLEALTTMGDPNEWPLQSPGTTLEDAAIRFNKPSGAMTLPLGAQAAGAEVWWLADSTSVIDAGDRRFLTNGPTAHESDVGSRIVGDKALTAELLQAHGVSTPRTEVVRSAEDAIGAARTMTGPVVIKPKGGNQSRGVATDLISDEDVRNGFEYACQYSDEIIVQEHIEVDQEMRVMASPDEVVAVNVRVFPHVMGDGSSTVQELIRDKNLQRARNTIFRRGAIPIDGVTLRFLERQGITLEDVPAMGEIVTVRNVGGNSMGADIKQDLENTSHDVKDTARQAIAAIPGLVWGGVDLITDLTTGKAFVIEINTNAGFLSAAFPTYGQSRDVTKDIYRLRYADTAPVPASDSPIQLPDASTQPVTLWTTHCIGAQESSTIGGPMHDSWLRQGLSVERITDEVSIIVSHSGVRTWVTAEGRTSADRYVLRKVMRHHYMMIQLLEEDSVPVVRSQAITSTKGLVRFVKGRTTQVVLMSTKSAWNQDGVQTLTEQEALDLSALPFQPTWVQARPSGRHLRVLATPDKAWVITEEAPRRTLSATEVEEASRVAVRAVRAVPELRWVAVDLILRRRRLLDGRPDPVLVEGMSLTPRYSQDDHVMAGDFDEFCRHIIQ</sequence>
<comment type="caution">
    <text evidence="3">The sequence shown here is derived from an EMBL/GenBank/DDBJ whole genome shotgun (WGS) entry which is preliminary data.</text>
</comment>
<proteinExistence type="predicted"/>
<dbReference type="GO" id="GO:0018169">
    <property type="term" value="F:ribosomal S6-glutamic acid ligase activity"/>
    <property type="evidence" value="ECO:0007669"/>
    <property type="project" value="TreeGrafter"/>
</dbReference>
<keyword evidence="3" id="KW-0436">Ligase</keyword>
<dbReference type="InterPro" id="IPR013651">
    <property type="entry name" value="ATP-grasp_RimK-type"/>
</dbReference>
<dbReference type="InterPro" id="IPR013815">
    <property type="entry name" value="ATP_grasp_subdomain_1"/>
</dbReference>
<dbReference type="PANTHER" id="PTHR21621">
    <property type="entry name" value="RIBOSOMAL PROTEIN S6 MODIFICATION PROTEIN"/>
    <property type="match status" value="1"/>
</dbReference>
<dbReference type="Gene3D" id="3.30.1490.20">
    <property type="entry name" value="ATP-grasp fold, A domain"/>
    <property type="match status" value="1"/>
</dbReference>
<keyword evidence="1" id="KW-0547">Nucleotide-binding</keyword>
<dbReference type="InterPro" id="IPR019079">
    <property type="entry name" value="Capsule_synth_CapA"/>
</dbReference>
<name>A0A7W5XZ73_9MICC</name>
<gene>
    <name evidence="3" type="ORF">FHX47_000814</name>
</gene>
<dbReference type="Gene3D" id="3.30.470.20">
    <property type="entry name" value="ATP-grasp fold, B domain"/>
    <property type="match status" value="1"/>
</dbReference>
<dbReference type="SUPFAM" id="SSF56059">
    <property type="entry name" value="Glutathione synthetase ATP-binding domain-like"/>
    <property type="match status" value="1"/>
</dbReference>
<dbReference type="AlphaFoldDB" id="A0A7W5XZ73"/>
<keyword evidence="1" id="KW-0067">ATP-binding</keyword>
<reference evidence="3 4" key="1">
    <citation type="submission" date="2020-08" db="EMBL/GenBank/DDBJ databases">
        <title>Sequencing the genomes of 1000 actinobacteria strains.</title>
        <authorList>
            <person name="Klenk H.-P."/>
        </authorList>
    </citation>
    <scope>NUCLEOTIDE SEQUENCE [LARGE SCALE GENOMIC DNA]</scope>
    <source>
        <strain evidence="3 4">DSM 28238</strain>
    </source>
</reference>
<dbReference type="PANTHER" id="PTHR21621:SF0">
    <property type="entry name" value="BETA-CITRYLGLUTAMATE SYNTHASE B-RELATED"/>
    <property type="match status" value="1"/>
</dbReference>
<protein>
    <submittedName>
        <fullName evidence="3">D-alanine-D-alanine ligase-like ATP-grasp enzyme</fullName>
    </submittedName>
</protein>
<dbReference type="GO" id="GO:0009432">
    <property type="term" value="P:SOS response"/>
    <property type="evidence" value="ECO:0007669"/>
    <property type="project" value="TreeGrafter"/>
</dbReference>
<dbReference type="GO" id="GO:0005737">
    <property type="term" value="C:cytoplasm"/>
    <property type="evidence" value="ECO:0007669"/>
    <property type="project" value="TreeGrafter"/>
</dbReference>
<dbReference type="Pfam" id="PF08443">
    <property type="entry name" value="RimK"/>
    <property type="match status" value="1"/>
</dbReference>
<dbReference type="GO" id="GO:0005524">
    <property type="term" value="F:ATP binding"/>
    <property type="evidence" value="ECO:0007669"/>
    <property type="project" value="UniProtKB-UniRule"/>
</dbReference>